<organism evidence="2 3">
    <name type="scientific">Salegentibacter echinorum</name>
    <dbReference type="NCBI Taxonomy" id="1073325"/>
    <lineage>
        <taxon>Bacteria</taxon>
        <taxon>Pseudomonadati</taxon>
        <taxon>Bacteroidota</taxon>
        <taxon>Flavobacteriia</taxon>
        <taxon>Flavobacteriales</taxon>
        <taxon>Flavobacteriaceae</taxon>
        <taxon>Salegentibacter</taxon>
    </lineage>
</organism>
<evidence type="ECO:0000313" key="2">
    <source>
        <dbReference type="EMBL" id="SHG25505.1"/>
    </source>
</evidence>
<dbReference type="Proteomes" id="UP000183945">
    <property type="component" value="Unassembled WGS sequence"/>
</dbReference>
<proteinExistence type="predicted"/>
<dbReference type="AlphaFoldDB" id="A0A1M5IBA4"/>
<sequence length="57" mass="6350">MSLSDLDYDSNEVGENAHYGTGNKDKDEHTGDPFFEVSIFPEEMAGVKKKADQENDP</sequence>
<protein>
    <submittedName>
        <fullName evidence="2">Uncharacterized protein</fullName>
    </submittedName>
</protein>
<dbReference type="EMBL" id="FQVT01000007">
    <property type="protein sequence ID" value="SHG25505.1"/>
    <property type="molecule type" value="Genomic_DNA"/>
</dbReference>
<name>A0A1M5IBA4_SALEC</name>
<feature type="compositionally biased region" description="Acidic residues" evidence="1">
    <location>
        <begin position="1"/>
        <end position="12"/>
    </location>
</feature>
<reference evidence="3" key="1">
    <citation type="submission" date="2016-11" db="EMBL/GenBank/DDBJ databases">
        <authorList>
            <person name="Varghese N."/>
            <person name="Submissions S."/>
        </authorList>
    </citation>
    <scope>NUCLEOTIDE SEQUENCE [LARGE SCALE GENOMIC DNA]</scope>
    <source>
        <strain evidence="3">DSM 24579</strain>
    </source>
</reference>
<dbReference type="STRING" id="1073325.SAMN05444483_10772"/>
<keyword evidence="3" id="KW-1185">Reference proteome</keyword>
<gene>
    <name evidence="2" type="ORF">SAMN05444483_10772</name>
</gene>
<accession>A0A1M5IBA4</accession>
<evidence type="ECO:0000256" key="1">
    <source>
        <dbReference type="SAM" id="MobiDB-lite"/>
    </source>
</evidence>
<feature type="region of interest" description="Disordered" evidence="1">
    <location>
        <begin position="1"/>
        <end position="34"/>
    </location>
</feature>
<evidence type="ECO:0000313" key="3">
    <source>
        <dbReference type="Proteomes" id="UP000183945"/>
    </source>
</evidence>